<gene>
    <name evidence="1" type="ORF">H8692_04200</name>
</gene>
<keyword evidence="2" id="KW-1185">Reference proteome</keyword>
<protein>
    <submittedName>
        <fullName evidence="1">DUF1847 domain-containing protein</fullName>
    </submittedName>
</protein>
<comment type="caution">
    <text evidence="1">The sequence shown here is derived from an EMBL/GenBank/DDBJ whole genome shotgun (WGS) entry which is preliminary data.</text>
</comment>
<name>A0A926E7S9_9FIRM</name>
<dbReference type="AlphaFoldDB" id="A0A926E7S9"/>
<organism evidence="1 2">
    <name type="scientific">Lentihominibacter hominis</name>
    <dbReference type="NCBI Taxonomy" id="2763645"/>
    <lineage>
        <taxon>Bacteria</taxon>
        <taxon>Bacillati</taxon>
        <taxon>Bacillota</taxon>
        <taxon>Clostridia</taxon>
        <taxon>Peptostreptococcales</taxon>
        <taxon>Anaerovoracaceae</taxon>
        <taxon>Lentihominibacter</taxon>
    </lineage>
</organism>
<sequence>MRKKDTNRSCIDCSTSNCNKQDSVYPDFCPTQNMDNRFLEDTMKLYIEDDENNRITIAAAEVEFENYCKMTRIEEIMEFAKKIKAQKLGIATCVGLLSEARTAAKIFRKKGFDVAGVSCKIGAQEKTSVGIPPCCESVGKNMCNPILQAKLLNKEKTDLNIVIGLCVGHDSMFFKYSDALCTTLVTKDRVLAHNPVAALYQANAYYSKLLKE</sequence>
<dbReference type="InterPro" id="IPR014997">
    <property type="entry name" value="DUF1847"/>
</dbReference>
<proteinExistence type="predicted"/>
<dbReference type="EMBL" id="JACRTA010000001">
    <property type="protein sequence ID" value="MBC8567968.1"/>
    <property type="molecule type" value="Genomic_DNA"/>
</dbReference>
<accession>A0A926E7S9</accession>
<dbReference type="Proteomes" id="UP000610862">
    <property type="component" value="Unassembled WGS sequence"/>
</dbReference>
<reference evidence="1" key="1">
    <citation type="submission" date="2020-08" db="EMBL/GenBank/DDBJ databases">
        <title>Genome public.</title>
        <authorList>
            <person name="Liu C."/>
            <person name="Sun Q."/>
        </authorList>
    </citation>
    <scope>NUCLEOTIDE SEQUENCE</scope>
    <source>
        <strain evidence="1">NSJ-24</strain>
    </source>
</reference>
<evidence type="ECO:0000313" key="1">
    <source>
        <dbReference type="EMBL" id="MBC8567968.1"/>
    </source>
</evidence>
<dbReference type="RefSeq" id="WP_187525046.1">
    <property type="nucleotide sequence ID" value="NZ_JACRTA010000001.1"/>
</dbReference>
<evidence type="ECO:0000313" key="2">
    <source>
        <dbReference type="Proteomes" id="UP000610862"/>
    </source>
</evidence>
<dbReference type="Pfam" id="PF08901">
    <property type="entry name" value="DUF1847"/>
    <property type="match status" value="1"/>
</dbReference>